<organism evidence="3 4">
    <name type="scientific">Hyaloperonospora brassicae</name>
    <name type="common">Brassica downy mildew</name>
    <name type="synonym">Peronospora brassicae</name>
    <dbReference type="NCBI Taxonomy" id="162125"/>
    <lineage>
        <taxon>Eukaryota</taxon>
        <taxon>Sar</taxon>
        <taxon>Stramenopiles</taxon>
        <taxon>Oomycota</taxon>
        <taxon>Peronosporomycetes</taxon>
        <taxon>Peronosporales</taxon>
        <taxon>Peronosporaceae</taxon>
        <taxon>Hyaloperonospora</taxon>
    </lineage>
</organism>
<reference evidence="3" key="1">
    <citation type="submission" date="2022-12" db="EMBL/GenBank/DDBJ databases">
        <authorList>
            <person name="Webb A."/>
        </authorList>
    </citation>
    <scope>NUCLEOTIDE SEQUENCE</scope>
    <source>
        <strain evidence="3">Hp1</strain>
    </source>
</reference>
<name>A0AAV0UWV1_HYABA</name>
<dbReference type="EMBL" id="CANTFL010001450">
    <property type="protein sequence ID" value="CAI5741442.1"/>
    <property type="molecule type" value="Genomic_DNA"/>
</dbReference>
<feature type="transmembrane region" description="Helical" evidence="2">
    <location>
        <begin position="40"/>
        <end position="60"/>
    </location>
</feature>
<keyword evidence="2" id="KW-1133">Transmembrane helix</keyword>
<feature type="region of interest" description="Disordered" evidence="1">
    <location>
        <begin position="1"/>
        <end position="21"/>
    </location>
</feature>
<keyword evidence="2" id="KW-0472">Membrane</keyword>
<evidence type="ECO:0000256" key="2">
    <source>
        <dbReference type="SAM" id="Phobius"/>
    </source>
</evidence>
<keyword evidence="4" id="KW-1185">Reference proteome</keyword>
<evidence type="ECO:0000313" key="4">
    <source>
        <dbReference type="Proteomes" id="UP001162031"/>
    </source>
</evidence>
<accession>A0AAV0UWV1</accession>
<comment type="caution">
    <text evidence="3">The sequence shown here is derived from an EMBL/GenBank/DDBJ whole genome shotgun (WGS) entry which is preliminary data.</text>
</comment>
<dbReference type="AlphaFoldDB" id="A0AAV0UWV1"/>
<evidence type="ECO:0008006" key="5">
    <source>
        <dbReference type="Google" id="ProtNLM"/>
    </source>
</evidence>
<sequence length="491" mass="52610">MFDRSHNNSNNINRNEAYESARSDAVESDVASLQNCNKSLYVCLVFLSLFLVGGGIALGVTSNASDSATATAKTAAVPQEDPQAIVNINNNNNDSPGGYNFIAPVQTHQEPIEGDTSRQTGAPQLSANDIDAVYPNVQWDSFQDSTSAVNAIAGNVSPPLSSLLSPGGNNSTATVAVAPGSTPAVAAVKPQPLEAVQSPLQYSIKETLSYRVVDFNWTDATKWQHASGAAVPSTNDMFTNSGIRLTGENSKEPLRTVEGWSGEKVVFIEWERTSSSDTNIWMLNTKLQSQFGKANGWPYWGELDLFEMFTQDVVGSPGNDYSGHGSFSDVSSYGQSTLHMGPATENGSPCFCPTQPSKSLWYGNAEPMTSGCTAQFSNDVSNSIAAVWGSDTTGQYIQFIQQPTITEGGKLNGVDTYDVDIGSRGVTSKIYNNAKLFWGIDASEACAKTGGHDAASGFPFFESFRIVLEEQKKNDKSASFTVTNVQIFTKI</sequence>
<evidence type="ECO:0000313" key="3">
    <source>
        <dbReference type="EMBL" id="CAI5741442.1"/>
    </source>
</evidence>
<protein>
    <recommendedName>
        <fullName evidence="5">GH16 domain-containing protein</fullName>
    </recommendedName>
</protein>
<dbReference type="Proteomes" id="UP001162031">
    <property type="component" value="Unassembled WGS sequence"/>
</dbReference>
<evidence type="ECO:0000256" key="1">
    <source>
        <dbReference type="SAM" id="MobiDB-lite"/>
    </source>
</evidence>
<keyword evidence="2" id="KW-0812">Transmembrane</keyword>
<gene>
    <name evidence="3" type="ORF">HBR001_LOCUS8488</name>
</gene>
<proteinExistence type="predicted"/>